<dbReference type="RefSeq" id="WP_164344693.1">
    <property type="nucleotide sequence ID" value="NZ_JAAGLQ010000261.1"/>
</dbReference>
<dbReference type="EMBL" id="JAAGLQ010000261">
    <property type="protein sequence ID" value="NEA16424.1"/>
    <property type="molecule type" value="Genomic_DNA"/>
</dbReference>
<proteinExistence type="predicted"/>
<sequence>MTAPQSSANEEPVAPLYSMARFVETICSCPGFSMSRHSDKWEIRAENSTKPLVVPEVVTGTQYLEFTHKLYKMNWRPTPHLWSGAPSLSFEDVSPMDACELLLRIPWYQRTMEERKVEEWAGAMRRKEWRTTHQGLASDQQGMLYDGQHRLAAQVIVGITLRYSVARGIEGDTFNVVDRGKMRSSSYTFAAAGEKDAFNLSAALRLLWMWENHPIEKWKNRYPVSDDQLRAVLDRHPEIRHSVKRGKPIPRASARATTLVHYLATQACGSSEVPDQWYAQLGTGENFQRRDPGLVLRNYFLGGEMTEKGNRSPARGMQSAIQVMHLFATAWNNTCTGQQRVIAKAFGNYGVPNLKRPGPNHLFRFPMKDSGEADMLS</sequence>
<dbReference type="Proteomes" id="UP000471293">
    <property type="component" value="Unassembled WGS sequence"/>
</dbReference>
<accession>A0A6N9TY36</accession>
<reference evidence="1 2" key="1">
    <citation type="submission" date="2020-01" db="EMBL/GenBank/DDBJ databases">
        <title>Insect and environment-associated Actinomycetes.</title>
        <authorList>
            <person name="Currrie C."/>
            <person name="Chevrette M."/>
            <person name="Carlson C."/>
            <person name="Stubbendieck R."/>
            <person name="Wendt-Pienkowski E."/>
        </authorList>
    </citation>
    <scope>NUCLEOTIDE SEQUENCE [LARGE SCALE GENOMIC DNA]</scope>
    <source>
        <strain evidence="1 2">SID11342</strain>
    </source>
</reference>
<dbReference type="AlphaFoldDB" id="A0A6N9TY36"/>
<organism evidence="1 2">
    <name type="scientific">Streptomyces halstedii</name>
    <dbReference type="NCBI Taxonomy" id="1944"/>
    <lineage>
        <taxon>Bacteria</taxon>
        <taxon>Bacillati</taxon>
        <taxon>Actinomycetota</taxon>
        <taxon>Actinomycetes</taxon>
        <taxon>Kitasatosporales</taxon>
        <taxon>Streptomycetaceae</taxon>
        <taxon>Streptomyces</taxon>
    </lineage>
</organism>
<gene>
    <name evidence="1" type="ORF">G3I29_12965</name>
</gene>
<evidence type="ECO:0000313" key="1">
    <source>
        <dbReference type="EMBL" id="NEA16424.1"/>
    </source>
</evidence>
<name>A0A6N9TY36_STRHA</name>
<evidence type="ECO:0000313" key="2">
    <source>
        <dbReference type="Proteomes" id="UP000471293"/>
    </source>
</evidence>
<protein>
    <submittedName>
        <fullName evidence="1">Uncharacterized protein</fullName>
    </submittedName>
</protein>
<comment type="caution">
    <text evidence="1">The sequence shown here is derived from an EMBL/GenBank/DDBJ whole genome shotgun (WGS) entry which is preliminary data.</text>
</comment>